<protein>
    <submittedName>
        <fullName evidence="1">Uncharacterized protein</fullName>
    </submittedName>
</protein>
<dbReference type="AlphaFoldDB" id="A0A9P7JJ22"/>
<sequence length="103" mass="11404">MQYPTSQRAQWQKRNRLRPIDRISSWEPTPRHPIIVRAPAFPRGPPASLSYLQPFPLIPPALLSSCRLLPSPFIIISSPLLCTNTSPVTSFTTVKALSAVAVS</sequence>
<dbReference type="GeneID" id="64637491"/>
<proteinExistence type="predicted"/>
<dbReference type="RefSeq" id="XP_041198551.1">
    <property type="nucleotide sequence ID" value="XM_041343475.1"/>
</dbReference>
<accession>A0A9P7JJ22</accession>
<evidence type="ECO:0000313" key="2">
    <source>
        <dbReference type="Proteomes" id="UP000807769"/>
    </source>
</evidence>
<reference evidence="1" key="1">
    <citation type="journal article" date="2020" name="New Phytol.">
        <title>Comparative genomics reveals dynamic genome evolution in host specialist ectomycorrhizal fungi.</title>
        <authorList>
            <person name="Lofgren L.A."/>
            <person name="Nguyen N.H."/>
            <person name="Vilgalys R."/>
            <person name="Ruytinx J."/>
            <person name="Liao H.L."/>
            <person name="Branco S."/>
            <person name="Kuo A."/>
            <person name="LaButti K."/>
            <person name="Lipzen A."/>
            <person name="Andreopoulos W."/>
            <person name="Pangilinan J."/>
            <person name="Riley R."/>
            <person name="Hundley H."/>
            <person name="Na H."/>
            <person name="Barry K."/>
            <person name="Grigoriev I.V."/>
            <person name="Stajich J.E."/>
            <person name="Kennedy P.G."/>
        </authorList>
    </citation>
    <scope>NUCLEOTIDE SEQUENCE</scope>
    <source>
        <strain evidence="1">MN1</strain>
    </source>
</reference>
<name>A0A9P7JJ22_9AGAM</name>
<dbReference type="Proteomes" id="UP000807769">
    <property type="component" value="Unassembled WGS sequence"/>
</dbReference>
<comment type="caution">
    <text evidence="1">The sequence shown here is derived from an EMBL/GenBank/DDBJ whole genome shotgun (WGS) entry which is preliminary data.</text>
</comment>
<keyword evidence="2" id="KW-1185">Reference proteome</keyword>
<dbReference type="EMBL" id="JABBWG010000003">
    <property type="protein sequence ID" value="KAG1824834.1"/>
    <property type="molecule type" value="Genomic_DNA"/>
</dbReference>
<gene>
    <name evidence="1" type="ORF">BJ212DRAFT_549318</name>
</gene>
<organism evidence="1 2">
    <name type="scientific">Suillus subaureus</name>
    <dbReference type="NCBI Taxonomy" id="48587"/>
    <lineage>
        <taxon>Eukaryota</taxon>
        <taxon>Fungi</taxon>
        <taxon>Dikarya</taxon>
        <taxon>Basidiomycota</taxon>
        <taxon>Agaricomycotina</taxon>
        <taxon>Agaricomycetes</taxon>
        <taxon>Agaricomycetidae</taxon>
        <taxon>Boletales</taxon>
        <taxon>Suillineae</taxon>
        <taxon>Suillaceae</taxon>
        <taxon>Suillus</taxon>
    </lineage>
</organism>
<evidence type="ECO:0000313" key="1">
    <source>
        <dbReference type="EMBL" id="KAG1824834.1"/>
    </source>
</evidence>